<protein>
    <submittedName>
        <fullName evidence="3">Uncharacterized protein</fullName>
    </submittedName>
</protein>
<gene>
    <name evidence="3" type="ORF">BGLFYP119_00906</name>
</gene>
<keyword evidence="2" id="KW-0732">Signal</keyword>
<accession>A0A6N2S3X5</accession>
<dbReference type="EMBL" id="CACRST010000009">
    <property type="protein sequence ID" value="VYS86595.1"/>
    <property type="molecule type" value="Genomic_DNA"/>
</dbReference>
<organism evidence="3">
    <name type="scientific">Blautia glucerasea</name>
    <dbReference type="NCBI Taxonomy" id="536633"/>
    <lineage>
        <taxon>Bacteria</taxon>
        <taxon>Bacillati</taxon>
        <taxon>Bacillota</taxon>
        <taxon>Clostridia</taxon>
        <taxon>Lachnospirales</taxon>
        <taxon>Lachnospiraceae</taxon>
        <taxon>Blautia</taxon>
    </lineage>
</organism>
<sequence length="558" mass="60286">MNRTKMLKKAAALTVASTVLFSTSSSVLAASYQEVEKAALTQAVKGFSSYWDTVLSQQEKALAGSKANMSLTLEDGGKALLSAISGGMDFSWLNSLSMDMAVSMAEGKEMMNAEVLLNDSSLCSMNMYMDMAELIEYMQVPELSETWLKIPLLASMEMSEEAMADSFESEEEAQAYQQYMEKYEASMQNLYKVLGDMTSVYPDTETLTTLMERYGNLVIDNLSEASSAEEALSVEGVSEDCTVYETSIKESNLTDIMNGVLKTAKEDQELKGLLEKWDEVGNTDLYDQFQKGADDLLAELEGEDYSEENSEMFLYRVWVNADGKIKGREISIADDVEPYPILTWKSPSADGSSALLAELDLGTESITLTGSGQTTDNLLNGEYVLAINDIKTIAVQAQNVTVNKENPWKGVFEGTYNLSFLQDTTSEEQNPLAAFGLTLYVLSDMDNYESQIDLTVTGSGAALVTLSVTSGFAEASVEAPDAAALESAIDISNEEAGAAYTANLDVNTILNNAVAAGMPEELVTAIVQSMMASAEGAASEEGNTEEMLPETETADAAA</sequence>
<name>A0A6N2S3X5_9FIRM</name>
<feature type="compositionally biased region" description="Acidic residues" evidence="1">
    <location>
        <begin position="542"/>
        <end position="558"/>
    </location>
</feature>
<dbReference type="AlphaFoldDB" id="A0A6N2S3X5"/>
<feature type="region of interest" description="Disordered" evidence="1">
    <location>
        <begin position="534"/>
        <end position="558"/>
    </location>
</feature>
<proteinExistence type="predicted"/>
<dbReference type="RefSeq" id="WP_156353198.1">
    <property type="nucleotide sequence ID" value="NZ_CACRST010000009.1"/>
</dbReference>
<evidence type="ECO:0000313" key="3">
    <source>
        <dbReference type="EMBL" id="VYS86595.1"/>
    </source>
</evidence>
<reference evidence="3" key="1">
    <citation type="submission" date="2019-11" db="EMBL/GenBank/DDBJ databases">
        <authorList>
            <person name="Feng L."/>
        </authorList>
    </citation>
    <scope>NUCLEOTIDE SEQUENCE</scope>
    <source>
        <strain evidence="3">BgluceraseaLFYP119</strain>
    </source>
</reference>
<feature type="signal peptide" evidence="2">
    <location>
        <begin position="1"/>
        <end position="29"/>
    </location>
</feature>
<evidence type="ECO:0000256" key="1">
    <source>
        <dbReference type="SAM" id="MobiDB-lite"/>
    </source>
</evidence>
<feature type="chain" id="PRO_5027069574" evidence="2">
    <location>
        <begin position="30"/>
        <end position="558"/>
    </location>
</feature>
<evidence type="ECO:0000256" key="2">
    <source>
        <dbReference type="SAM" id="SignalP"/>
    </source>
</evidence>